<gene>
    <name evidence="2" type="ORF">CHH67_19020</name>
</gene>
<dbReference type="AlphaFoldDB" id="A0A268ELD6"/>
<dbReference type="SUPFAM" id="SSF47413">
    <property type="entry name" value="lambda repressor-like DNA-binding domains"/>
    <property type="match status" value="1"/>
</dbReference>
<proteinExistence type="predicted"/>
<dbReference type="Proteomes" id="UP000215596">
    <property type="component" value="Unassembled WGS sequence"/>
</dbReference>
<dbReference type="InterPro" id="IPR010982">
    <property type="entry name" value="Lambda_DNA-bd_dom_sf"/>
</dbReference>
<evidence type="ECO:0000313" key="3">
    <source>
        <dbReference type="Proteomes" id="UP000215596"/>
    </source>
</evidence>
<dbReference type="Gene3D" id="1.10.260.40">
    <property type="entry name" value="lambda repressor-like DNA-binding domains"/>
    <property type="match status" value="1"/>
</dbReference>
<protein>
    <recommendedName>
        <fullName evidence="1">HTH cro/C1-type domain-containing protein</fullName>
    </recommendedName>
</protein>
<reference evidence="2 3" key="1">
    <citation type="submission" date="2017-07" db="EMBL/GenBank/DDBJ databases">
        <title>Isolation and whole genome analysis of endospore-forming bacteria from heroin.</title>
        <authorList>
            <person name="Kalinowski J."/>
            <person name="Ahrens B."/>
            <person name="Al-Dilaimi A."/>
            <person name="Winkler A."/>
            <person name="Wibberg D."/>
            <person name="Schleenbecker U."/>
            <person name="Ruckert C."/>
            <person name="Wolfel R."/>
            <person name="Grass G."/>
        </authorList>
    </citation>
    <scope>NUCLEOTIDE SEQUENCE [LARGE SCALE GENOMIC DNA]</scope>
    <source>
        <strain evidence="2 3">7537-G1</strain>
    </source>
</reference>
<evidence type="ECO:0000313" key="2">
    <source>
        <dbReference type="EMBL" id="PAD73928.1"/>
    </source>
</evidence>
<dbReference type="InterPro" id="IPR001387">
    <property type="entry name" value="Cro/C1-type_HTH"/>
</dbReference>
<feature type="domain" description="HTH cro/C1-type" evidence="1">
    <location>
        <begin position="6"/>
        <end position="62"/>
    </location>
</feature>
<dbReference type="GO" id="GO:0003677">
    <property type="term" value="F:DNA binding"/>
    <property type="evidence" value="ECO:0007669"/>
    <property type="project" value="InterPro"/>
</dbReference>
<sequence length="73" mass="8497">MLRLKIKELREEKGISVRQLSEDTAIRWNTLNDMEKGKAKHWPPEHLNTLMQYFGLTDVAALIEYVPEQATEA</sequence>
<dbReference type="PROSITE" id="PS50943">
    <property type="entry name" value="HTH_CROC1"/>
    <property type="match status" value="1"/>
</dbReference>
<dbReference type="Pfam" id="PF13443">
    <property type="entry name" value="HTH_26"/>
    <property type="match status" value="1"/>
</dbReference>
<dbReference type="RefSeq" id="WP_095266858.1">
    <property type="nucleotide sequence ID" value="NZ_NPBY01000061.1"/>
</dbReference>
<dbReference type="OrthoDB" id="9804186at2"/>
<dbReference type="CDD" id="cd00093">
    <property type="entry name" value="HTH_XRE"/>
    <property type="match status" value="1"/>
</dbReference>
<dbReference type="SMART" id="SM00530">
    <property type="entry name" value="HTH_XRE"/>
    <property type="match status" value="1"/>
</dbReference>
<organism evidence="2 3">
    <name type="scientific">Paenibacillus campinasensis</name>
    <dbReference type="NCBI Taxonomy" id="66347"/>
    <lineage>
        <taxon>Bacteria</taxon>
        <taxon>Bacillati</taxon>
        <taxon>Bacillota</taxon>
        <taxon>Bacilli</taxon>
        <taxon>Bacillales</taxon>
        <taxon>Paenibacillaceae</taxon>
        <taxon>Paenibacillus</taxon>
    </lineage>
</organism>
<dbReference type="EMBL" id="NPBY01000061">
    <property type="protein sequence ID" value="PAD73928.1"/>
    <property type="molecule type" value="Genomic_DNA"/>
</dbReference>
<evidence type="ECO:0000259" key="1">
    <source>
        <dbReference type="PROSITE" id="PS50943"/>
    </source>
</evidence>
<accession>A0A268ELD6</accession>
<name>A0A268ELD6_9BACL</name>
<comment type="caution">
    <text evidence="2">The sequence shown here is derived from an EMBL/GenBank/DDBJ whole genome shotgun (WGS) entry which is preliminary data.</text>
</comment>